<reference evidence="2 3" key="1">
    <citation type="journal article" date="2014" name="PLoS ONE">
        <title>Global Analysis of Gene Expression Profiles in Physic Nut (Jatropha curcas L.) Seedlings Exposed to Salt Stress.</title>
        <authorList>
            <person name="Zhang L."/>
            <person name="Zhang C."/>
            <person name="Wu P."/>
            <person name="Chen Y."/>
            <person name="Li M."/>
            <person name="Jiang H."/>
            <person name="Wu G."/>
        </authorList>
    </citation>
    <scope>NUCLEOTIDE SEQUENCE [LARGE SCALE GENOMIC DNA]</scope>
    <source>
        <strain evidence="3">cv. GZQX0401</strain>
        <tissue evidence="2">Young leaves</tissue>
    </source>
</reference>
<evidence type="ECO:0000256" key="1">
    <source>
        <dbReference type="SAM" id="MobiDB-lite"/>
    </source>
</evidence>
<evidence type="ECO:0000313" key="3">
    <source>
        <dbReference type="Proteomes" id="UP000027138"/>
    </source>
</evidence>
<dbReference type="Proteomes" id="UP000027138">
    <property type="component" value="Unassembled WGS sequence"/>
</dbReference>
<proteinExistence type="predicted"/>
<name>A0A067JSG0_JATCU</name>
<gene>
    <name evidence="2" type="ORF">JCGZ_01758</name>
</gene>
<sequence>MPIWYLKRPENYEDRRIGPGIFFGGTKLPKKPLERKLASGQQPPSTAAAPAVHIGSYRPPRRHLPPSTAAAPSLQPGFSYKYSPDSSFLGTQSVLTDALFSPTLLAVLLLLFRQHWLKYLVN</sequence>
<keyword evidence="3" id="KW-1185">Reference proteome</keyword>
<dbReference type="EMBL" id="KK915325">
    <property type="protein sequence ID" value="KDP22950.1"/>
    <property type="molecule type" value="Genomic_DNA"/>
</dbReference>
<organism evidence="2 3">
    <name type="scientific">Jatropha curcas</name>
    <name type="common">Barbados nut</name>
    <dbReference type="NCBI Taxonomy" id="180498"/>
    <lineage>
        <taxon>Eukaryota</taxon>
        <taxon>Viridiplantae</taxon>
        <taxon>Streptophyta</taxon>
        <taxon>Embryophyta</taxon>
        <taxon>Tracheophyta</taxon>
        <taxon>Spermatophyta</taxon>
        <taxon>Magnoliopsida</taxon>
        <taxon>eudicotyledons</taxon>
        <taxon>Gunneridae</taxon>
        <taxon>Pentapetalae</taxon>
        <taxon>rosids</taxon>
        <taxon>fabids</taxon>
        <taxon>Malpighiales</taxon>
        <taxon>Euphorbiaceae</taxon>
        <taxon>Crotonoideae</taxon>
        <taxon>Jatropheae</taxon>
        <taxon>Jatropha</taxon>
    </lineage>
</organism>
<accession>A0A067JSG0</accession>
<protein>
    <submittedName>
        <fullName evidence="2">Uncharacterized protein</fullName>
    </submittedName>
</protein>
<dbReference type="AlphaFoldDB" id="A0A067JSG0"/>
<evidence type="ECO:0000313" key="2">
    <source>
        <dbReference type="EMBL" id="KDP22950.1"/>
    </source>
</evidence>
<feature type="region of interest" description="Disordered" evidence="1">
    <location>
        <begin position="34"/>
        <end position="72"/>
    </location>
</feature>